<accession>A0A917U0H0</accession>
<dbReference type="RefSeq" id="WP_229705985.1">
    <property type="nucleotide sequence ID" value="NZ_BMNB01000015.1"/>
</dbReference>
<evidence type="ECO:0000313" key="1">
    <source>
        <dbReference type="EMBL" id="GGM46682.1"/>
    </source>
</evidence>
<proteinExistence type="predicted"/>
<keyword evidence="2" id="KW-1185">Reference proteome</keyword>
<dbReference type="Proteomes" id="UP000608890">
    <property type="component" value="Unassembled WGS sequence"/>
</dbReference>
<reference evidence="1" key="1">
    <citation type="journal article" date="2014" name="Int. J. Syst. Evol. Microbiol.">
        <title>Complete genome sequence of Corynebacterium casei LMG S-19264T (=DSM 44701T), isolated from a smear-ripened cheese.</title>
        <authorList>
            <consortium name="US DOE Joint Genome Institute (JGI-PGF)"/>
            <person name="Walter F."/>
            <person name="Albersmeier A."/>
            <person name="Kalinowski J."/>
            <person name="Ruckert C."/>
        </authorList>
    </citation>
    <scope>NUCLEOTIDE SEQUENCE</scope>
    <source>
        <strain evidence="1">CGMCC 4.7312</strain>
    </source>
</reference>
<name>A0A917U0H0_9ACTN</name>
<gene>
    <name evidence="1" type="ORF">GCM10011608_34240</name>
</gene>
<dbReference type="AlphaFoldDB" id="A0A917U0H0"/>
<organism evidence="1 2">
    <name type="scientific">Micromonospora sonchi</name>
    <dbReference type="NCBI Taxonomy" id="1763543"/>
    <lineage>
        <taxon>Bacteria</taxon>
        <taxon>Bacillati</taxon>
        <taxon>Actinomycetota</taxon>
        <taxon>Actinomycetes</taxon>
        <taxon>Micromonosporales</taxon>
        <taxon>Micromonosporaceae</taxon>
        <taxon>Micromonospora</taxon>
    </lineage>
</organism>
<reference evidence="1" key="2">
    <citation type="submission" date="2020-09" db="EMBL/GenBank/DDBJ databases">
        <authorList>
            <person name="Sun Q."/>
            <person name="Zhou Y."/>
        </authorList>
    </citation>
    <scope>NUCLEOTIDE SEQUENCE</scope>
    <source>
        <strain evidence="1">CGMCC 4.7312</strain>
    </source>
</reference>
<dbReference type="EMBL" id="BMNB01000015">
    <property type="protein sequence ID" value="GGM46682.1"/>
    <property type="molecule type" value="Genomic_DNA"/>
</dbReference>
<evidence type="ECO:0000313" key="2">
    <source>
        <dbReference type="Proteomes" id="UP000608890"/>
    </source>
</evidence>
<sequence>MYFQHSTQVRAEHPTLVAGVLYAEGVHGEPRAELPLADLLGRARQRLAGGTEAGFPEIQAWRRAFTRMGLAPTKYR</sequence>
<protein>
    <submittedName>
        <fullName evidence="1">Uncharacterized protein</fullName>
    </submittedName>
</protein>
<comment type="caution">
    <text evidence="1">The sequence shown here is derived from an EMBL/GenBank/DDBJ whole genome shotgun (WGS) entry which is preliminary data.</text>
</comment>